<dbReference type="EMBL" id="REGN01006655">
    <property type="protein sequence ID" value="RNA08697.1"/>
    <property type="molecule type" value="Genomic_DNA"/>
</dbReference>
<dbReference type="Proteomes" id="UP000276133">
    <property type="component" value="Unassembled WGS sequence"/>
</dbReference>
<evidence type="ECO:0000313" key="2">
    <source>
        <dbReference type="Proteomes" id="UP000276133"/>
    </source>
</evidence>
<name>A0A3M7QB55_BRAPC</name>
<keyword evidence="2" id="KW-1185">Reference proteome</keyword>
<reference evidence="1 2" key="1">
    <citation type="journal article" date="2018" name="Sci. Rep.">
        <title>Genomic signatures of local adaptation to the degree of environmental predictability in rotifers.</title>
        <authorList>
            <person name="Franch-Gras L."/>
            <person name="Hahn C."/>
            <person name="Garcia-Roger E.M."/>
            <person name="Carmona M.J."/>
            <person name="Serra M."/>
            <person name="Gomez A."/>
        </authorList>
    </citation>
    <scope>NUCLEOTIDE SEQUENCE [LARGE SCALE GENOMIC DNA]</scope>
    <source>
        <strain evidence="1">HYR1</strain>
    </source>
</reference>
<proteinExistence type="predicted"/>
<evidence type="ECO:0000313" key="1">
    <source>
        <dbReference type="EMBL" id="RNA08697.1"/>
    </source>
</evidence>
<gene>
    <name evidence="1" type="ORF">BpHYR1_038968</name>
</gene>
<comment type="caution">
    <text evidence="1">The sequence shown here is derived from an EMBL/GenBank/DDBJ whole genome shotgun (WGS) entry which is preliminary data.</text>
</comment>
<protein>
    <submittedName>
        <fullName evidence="1">Uncharacterized protein</fullName>
    </submittedName>
</protein>
<dbReference type="AlphaFoldDB" id="A0A3M7QB55"/>
<sequence>MFYDNLIMYKMENYRKLPNPENHCTTISISRVIDPLKNQFPANFGRPFLDVSNQPKMLVGFYQKH</sequence>
<organism evidence="1 2">
    <name type="scientific">Brachionus plicatilis</name>
    <name type="common">Marine rotifer</name>
    <name type="synonym">Brachionus muelleri</name>
    <dbReference type="NCBI Taxonomy" id="10195"/>
    <lineage>
        <taxon>Eukaryota</taxon>
        <taxon>Metazoa</taxon>
        <taxon>Spiralia</taxon>
        <taxon>Gnathifera</taxon>
        <taxon>Rotifera</taxon>
        <taxon>Eurotatoria</taxon>
        <taxon>Monogononta</taxon>
        <taxon>Pseudotrocha</taxon>
        <taxon>Ploima</taxon>
        <taxon>Brachionidae</taxon>
        <taxon>Brachionus</taxon>
    </lineage>
</organism>
<accession>A0A3M7QB55</accession>